<feature type="transmembrane region" description="Helical" evidence="1">
    <location>
        <begin position="39"/>
        <end position="58"/>
    </location>
</feature>
<evidence type="ECO:0000256" key="1">
    <source>
        <dbReference type="SAM" id="Phobius"/>
    </source>
</evidence>
<dbReference type="Proteomes" id="UP000719917">
    <property type="component" value="Unassembled WGS sequence"/>
</dbReference>
<organism evidence="2 3">
    <name type="scientific">Weissella confusa</name>
    <name type="common">Lactobacillus confusus</name>
    <dbReference type="NCBI Taxonomy" id="1583"/>
    <lineage>
        <taxon>Bacteria</taxon>
        <taxon>Bacillati</taxon>
        <taxon>Bacillota</taxon>
        <taxon>Bacilli</taxon>
        <taxon>Lactobacillales</taxon>
        <taxon>Lactobacillaceae</taxon>
        <taxon>Weissella</taxon>
    </lineage>
</organism>
<reference evidence="2" key="1">
    <citation type="submission" date="2020-01" db="EMBL/GenBank/DDBJ databases">
        <title>First Reported Case and Whole Genome of Weissella confusa in an Equid.</title>
        <authorList>
            <person name="Little S.V."/>
            <person name="Lawhon S.D."/>
        </authorList>
    </citation>
    <scope>NUCLEOTIDE SEQUENCE</scope>
    <source>
        <strain evidence="2">718955</strain>
    </source>
</reference>
<evidence type="ECO:0000313" key="3">
    <source>
        <dbReference type="Proteomes" id="UP000719917"/>
    </source>
</evidence>
<dbReference type="EMBL" id="JAAAMQ010000004">
    <property type="protein sequence ID" value="NBA11268.1"/>
    <property type="molecule type" value="Genomic_DNA"/>
</dbReference>
<dbReference type="AlphaFoldDB" id="A0AAJ2YXU4"/>
<name>A0AAJ2YXU4_WEICO</name>
<gene>
    <name evidence="2" type="ORF">GTU77_03450</name>
</gene>
<protein>
    <submittedName>
        <fullName evidence="2">Uncharacterized protein</fullName>
    </submittedName>
</protein>
<keyword evidence="1" id="KW-0472">Membrane</keyword>
<comment type="caution">
    <text evidence="2">The sequence shown here is derived from an EMBL/GenBank/DDBJ whole genome shotgun (WGS) entry which is preliminary data.</text>
</comment>
<proteinExistence type="predicted"/>
<evidence type="ECO:0000313" key="2">
    <source>
        <dbReference type="EMBL" id="NBA11268.1"/>
    </source>
</evidence>
<accession>A0AAJ2YXU4</accession>
<sequence>MTQTDAEIIEHMKLRELNMKHRQVTANKIFRMQKRVRQVTMLVLSLVSSVALLALFLFSPLDVHDRLQYLPKVDVLISSFSFG</sequence>
<keyword evidence="1" id="KW-1133">Transmembrane helix</keyword>
<keyword evidence="1" id="KW-0812">Transmembrane</keyword>
<dbReference type="RefSeq" id="WP_161690543.1">
    <property type="nucleotide sequence ID" value="NZ_JAAAMQ010000004.1"/>
</dbReference>